<evidence type="ECO:0000256" key="1">
    <source>
        <dbReference type="ARBA" id="ARBA00022737"/>
    </source>
</evidence>
<keyword evidence="2 3" id="KW-0802">TPR repeat</keyword>
<dbReference type="InterPro" id="IPR019734">
    <property type="entry name" value="TPR_rpt"/>
</dbReference>
<dbReference type="EMBL" id="JACHKF010000001">
    <property type="protein sequence ID" value="MBB6566321.1"/>
    <property type="molecule type" value="Genomic_DNA"/>
</dbReference>
<evidence type="ECO:0000256" key="2">
    <source>
        <dbReference type="ARBA" id="ARBA00022803"/>
    </source>
</evidence>
<dbReference type="SMART" id="SM00028">
    <property type="entry name" value="TPR"/>
    <property type="match status" value="1"/>
</dbReference>
<evidence type="ECO:0000313" key="5">
    <source>
        <dbReference type="EMBL" id="NOL43017.1"/>
    </source>
</evidence>
<organism evidence="5 6">
    <name type="scientific">Kribbella sandramycini</name>
    <dbReference type="NCBI Taxonomy" id="60450"/>
    <lineage>
        <taxon>Bacteria</taxon>
        <taxon>Bacillati</taxon>
        <taxon>Actinomycetota</taxon>
        <taxon>Actinomycetes</taxon>
        <taxon>Propionibacteriales</taxon>
        <taxon>Kribbellaceae</taxon>
        <taxon>Kribbella</taxon>
    </lineage>
</organism>
<gene>
    <name evidence="4" type="ORF">HNR71_001958</name>
    <name evidence="5" type="ORF">HPO96_22470</name>
</gene>
<comment type="caution">
    <text evidence="5">The sequence shown here is derived from an EMBL/GenBank/DDBJ whole genome shotgun (WGS) entry which is preliminary data.</text>
</comment>
<protein>
    <submittedName>
        <fullName evidence="4">Tetratricopeptide (TPR) repeat protein</fullName>
    </submittedName>
    <submittedName>
        <fullName evidence="5">Tetratricopeptide repeat protein</fullName>
    </submittedName>
</protein>
<dbReference type="Pfam" id="PF07719">
    <property type="entry name" value="TPR_2"/>
    <property type="match status" value="1"/>
</dbReference>
<evidence type="ECO:0000313" key="6">
    <source>
        <dbReference type="Proteomes" id="UP000534306"/>
    </source>
</evidence>
<dbReference type="InterPro" id="IPR013105">
    <property type="entry name" value="TPR_2"/>
</dbReference>
<dbReference type="Proteomes" id="UP000534306">
    <property type="component" value="Unassembled WGS sequence"/>
</dbReference>
<reference evidence="4 7" key="2">
    <citation type="submission" date="2020-08" db="EMBL/GenBank/DDBJ databases">
        <title>Sequencing the genomes of 1000 actinobacteria strains.</title>
        <authorList>
            <person name="Klenk H.-P."/>
        </authorList>
    </citation>
    <scope>NUCLEOTIDE SEQUENCE [LARGE SCALE GENOMIC DNA]</scope>
    <source>
        <strain evidence="4 7">DSM 15626</strain>
    </source>
</reference>
<evidence type="ECO:0000256" key="3">
    <source>
        <dbReference type="PROSITE-ProRule" id="PRU00339"/>
    </source>
</evidence>
<dbReference type="RefSeq" id="WP_171675598.1">
    <property type="nucleotide sequence ID" value="NZ_BAAAGT010000010.1"/>
</dbReference>
<evidence type="ECO:0000313" key="4">
    <source>
        <dbReference type="EMBL" id="MBB6566321.1"/>
    </source>
</evidence>
<sequence length="401" mass="43644">MTPITVRPVYARTTQSMPVATERPLPPHNRLAVHWGPLLDLGPAPMAPVRLRLLQPVAEWLADDSGPWSWCSRISLPGIRHQVVVHAGLPSYAAGSPSALAVELRSPAWQQLLAALDRFAELDWRRRSLVAFQLAQLSYHRIALRLAAPDAPEHFRYELARIAASTPGEGARALQTFQELATGASEPLLRVGAAFQGIGHSLRDRRGPGTARWFELRGQETLSAVPAVDWVSTLIRSRFHRAVALLRLTEQDRPAAQAEAGQAAEFHEQLVAWSKDSAAELIAAENRRYLLQLELQLVSPTDIPAIEALCAELAEVDPYCVETRTTIGDSWLAAGETARAAAWYERAGQLGTGAGAVAWYRAGQCHEALGDPAAALNAMGRCLELDPSAVEPRAALAATYR</sequence>
<evidence type="ECO:0000313" key="7">
    <source>
        <dbReference type="Proteomes" id="UP000553957"/>
    </source>
</evidence>
<keyword evidence="1" id="KW-0677">Repeat</keyword>
<keyword evidence="6" id="KW-1185">Reference proteome</keyword>
<name>A0A7Y4L3Z7_9ACTN</name>
<dbReference type="Proteomes" id="UP000553957">
    <property type="component" value="Unassembled WGS sequence"/>
</dbReference>
<feature type="repeat" description="TPR" evidence="3">
    <location>
        <begin position="356"/>
        <end position="389"/>
    </location>
</feature>
<dbReference type="InterPro" id="IPR011990">
    <property type="entry name" value="TPR-like_helical_dom_sf"/>
</dbReference>
<reference evidence="5 6" key="1">
    <citation type="submission" date="2020-05" db="EMBL/GenBank/DDBJ databases">
        <title>Genome sequence of Kribbella sandramycini ATCC 39419.</title>
        <authorList>
            <person name="Maclea K.S."/>
            <person name="Fair J.L."/>
        </authorList>
    </citation>
    <scope>NUCLEOTIDE SEQUENCE [LARGE SCALE GENOMIC DNA]</scope>
    <source>
        <strain evidence="5 6">ATCC 39419</strain>
    </source>
</reference>
<dbReference type="SUPFAM" id="SSF48452">
    <property type="entry name" value="TPR-like"/>
    <property type="match status" value="1"/>
</dbReference>
<dbReference type="EMBL" id="JABJRC010000005">
    <property type="protein sequence ID" value="NOL43017.1"/>
    <property type="molecule type" value="Genomic_DNA"/>
</dbReference>
<dbReference type="PROSITE" id="PS50005">
    <property type="entry name" value="TPR"/>
    <property type="match status" value="1"/>
</dbReference>
<proteinExistence type="predicted"/>
<dbReference type="Gene3D" id="1.25.40.10">
    <property type="entry name" value="Tetratricopeptide repeat domain"/>
    <property type="match status" value="1"/>
</dbReference>
<dbReference type="AlphaFoldDB" id="A0A7Y4L3Z7"/>
<accession>A0A7Y4L3Z7</accession>